<proteinExistence type="predicted"/>
<evidence type="ECO:0000256" key="1">
    <source>
        <dbReference type="SAM" id="Coils"/>
    </source>
</evidence>
<evidence type="ECO:0000313" key="2">
    <source>
        <dbReference type="EMBL" id="MCZ0810192.1"/>
    </source>
</evidence>
<sequence>MLMLPWCYPYNKKEIRNHIEALRGQQDGLSSAKHVKREMTGRSKDVLIAAKNTRIKELETENKQLKDELVKLRGMIYDKF</sequence>
<evidence type="ECO:0000313" key="3">
    <source>
        <dbReference type="Proteomes" id="UP001077662"/>
    </source>
</evidence>
<protein>
    <submittedName>
        <fullName evidence="2">DUF6262 family protein</fullName>
    </submittedName>
</protein>
<feature type="coiled-coil region" evidence="1">
    <location>
        <begin position="48"/>
        <end position="75"/>
    </location>
</feature>
<accession>A0AAP3DM15</accession>
<dbReference type="Proteomes" id="UP001077662">
    <property type="component" value="Unassembled WGS sequence"/>
</dbReference>
<gene>
    <name evidence="2" type="ORF">O0554_25460</name>
</gene>
<dbReference type="InterPro" id="IPR046229">
    <property type="entry name" value="TnpC-like"/>
</dbReference>
<keyword evidence="1" id="KW-0175">Coiled coil</keyword>
<dbReference type="EMBL" id="JAPTNE010000060">
    <property type="protein sequence ID" value="MCZ0810192.1"/>
    <property type="molecule type" value="Genomic_DNA"/>
</dbReference>
<dbReference type="RefSeq" id="WP_258434932.1">
    <property type="nucleotide sequence ID" value="NZ_JANSGW010000060.1"/>
</dbReference>
<organism evidence="2 3">
    <name type="scientific">Brevibacillus laterosporus</name>
    <name type="common">Bacillus laterosporus</name>
    <dbReference type="NCBI Taxonomy" id="1465"/>
    <lineage>
        <taxon>Bacteria</taxon>
        <taxon>Bacillati</taxon>
        <taxon>Bacillota</taxon>
        <taxon>Bacilli</taxon>
        <taxon>Bacillales</taxon>
        <taxon>Paenibacillaceae</taxon>
        <taxon>Brevibacillus</taxon>
    </lineage>
</organism>
<reference evidence="2" key="1">
    <citation type="submission" date="2022-09" db="EMBL/GenBank/DDBJ databases">
        <title>Genome analysis and characterization of larvicidal activity of Brevibacillus strains.</title>
        <authorList>
            <person name="Patrusheva E.V."/>
            <person name="Izotova A.O."/>
            <person name="Toshchakov S.V."/>
            <person name="Sineoky S.P."/>
        </authorList>
    </citation>
    <scope>NUCLEOTIDE SEQUENCE</scope>
    <source>
        <strain evidence="2">VKPM_B-13247</strain>
    </source>
</reference>
<comment type="caution">
    <text evidence="2">The sequence shown here is derived from an EMBL/GenBank/DDBJ whole genome shotgun (WGS) entry which is preliminary data.</text>
</comment>
<dbReference type="Pfam" id="PF19776">
    <property type="entry name" value="DUF6262"/>
    <property type="match status" value="1"/>
</dbReference>
<name>A0AAP3DM15_BRELA</name>
<dbReference type="AlphaFoldDB" id="A0AAP3DM15"/>